<sequence>MSIMADCFITTQIQKELTTAYGQGYVSYRIIPRWIYRFSNEQESLKHNPQSGRSITVITQQNIDAVKVLVNDDPHINIDSIATTSDMVYHMCSCDECLKRLVKNLPKKRSS</sequence>
<dbReference type="PANTHER" id="PTHR46060">
    <property type="entry name" value="MARINER MOS1 TRANSPOSASE-LIKE PROTEIN"/>
    <property type="match status" value="1"/>
</dbReference>
<dbReference type="PANTHER" id="PTHR46060:SF1">
    <property type="entry name" value="MARINER MOS1 TRANSPOSASE-LIKE PROTEIN"/>
    <property type="match status" value="1"/>
</dbReference>
<evidence type="ECO:0000313" key="1">
    <source>
        <dbReference type="EMBL" id="CAF1062855.1"/>
    </source>
</evidence>
<evidence type="ECO:0000313" key="4">
    <source>
        <dbReference type="Proteomes" id="UP000663870"/>
    </source>
</evidence>
<reference evidence="1" key="1">
    <citation type="submission" date="2021-02" db="EMBL/GenBank/DDBJ databases">
        <authorList>
            <person name="Nowell W R."/>
        </authorList>
    </citation>
    <scope>NUCLEOTIDE SEQUENCE</scope>
</reference>
<gene>
    <name evidence="2" type="ORF">JXQ802_LOCUS30186</name>
    <name evidence="1" type="ORF">PYM288_LOCUS17744</name>
</gene>
<dbReference type="Proteomes" id="UP000663870">
    <property type="component" value="Unassembled WGS sequence"/>
</dbReference>
<proteinExistence type="predicted"/>
<organism evidence="1 3">
    <name type="scientific">Rotaria sordida</name>
    <dbReference type="NCBI Taxonomy" id="392033"/>
    <lineage>
        <taxon>Eukaryota</taxon>
        <taxon>Metazoa</taxon>
        <taxon>Spiralia</taxon>
        <taxon>Gnathifera</taxon>
        <taxon>Rotifera</taxon>
        <taxon>Eurotatoria</taxon>
        <taxon>Bdelloidea</taxon>
        <taxon>Philodinida</taxon>
        <taxon>Philodinidae</taxon>
        <taxon>Rotaria</taxon>
    </lineage>
</organism>
<evidence type="ECO:0000313" key="3">
    <source>
        <dbReference type="Proteomes" id="UP000663854"/>
    </source>
</evidence>
<dbReference type="Proteomes" id="UP000663854">
    <property type="component" value="Unassembled WGS sequence"/>
</dbReference>
<dbReference type="EMBL" id="CAJNOL010001213">
    <property type="protein sequence ID" value="CAF1314193.1"/>
    <property type="molecule type" value="Genomic_DNA"/>
</dbReference>
<evidence type="ECO:0000313" key="2">
    <source>
        <dbReference type="EMBL" id="CAF1314193.1"/>
    </source>
</evidence>
<dbReference type="InterPro" id="IPR052709">
    <property type="entry name" value="Transposase-MT_Hybrid"/>
</dbReference>
<dbReference type="EMBL" id="CAJNOH010000510">
    <property type="protein sequence ID" value="CAF1062855.1"/>
    <property type="molecule type" value="Genomic_DNA"/>
</dbReference>
<comment type="caution">
    <text evidence="1">The sequence shown here is derived from an EMBL/GenBank/DDBJ whole genome shotgun (WGS) entry which is preliminary data.</text>
</comment>
<keyword evidence="4" id="KW-1185">Reference proteome</keyword>
<protein>
    <submittedName>
        <fullName evidence="1">Uncharacterized protein</fullName>
    </submittedName>
</protein>
<accession>A0A814LBS6</accession>
<dbReference type="AlphaFoldDB" id="A0A814LBS6"/>
<name>A0A814LBS6_9BILA</name>